<protein>
    <submittedName>
        <fullName evidence="6">Type II secretion system protein D</fullName>
    </submittedName>
</protein>
<accession>A0A1R4B7J6</accession>
<dbReference type="Proteomes" id="UP000189475">
    <property type="component" value="Unassembled WGS sequence"/>
</dbReference>
<dbReference type="PROSITE" id="PS51257">
    <property type="entry name" value="PROKAR_LIPOPROTEIN"/>
    <property type="match status" value="1"/>
</dbReference>
<dbReference type="GO" id="GO:0019867">
    <property type="term" value="C:outer membrane"/>
    <property type="evidence" value="ECO:0007669"/>
    <property type="project" value="InterPro"/>
</dbReference>
<dbReference type="NCBIfam" id="TIGR02519">
    <property type="entry name" value="pilus_MshL"/>
    <property type="match status" value="1"/>
</dbReference>
<dbReference type="Pfam" id="PF07655">
    <property type="entry name" value="Secretin_N_2"/>
    <property type="match status" value="1"/>
</dbReference>
<keyword evidence="3" id="KW-0998">Cell outer membrane</keyword>
<gene>
    <name evidence="6" type="primary">xcpQ</name>
    <name evidence="6" type="ORF">VPAL9027_02892</name>
</gene>
<dbReference type="InterPro" id="IPR004846">
    <property type="entry name" value="T2SS/T3SS_dom"/>
</dbReference>
<evidence type="ECO:0000313" key="6">
    <source>
        <dbReference type="EMBL" id="SJL84889.1"/>
    </source>
</evidence>
<dbReference type="InterPro" id="IPR011662">
    <property type="entry name" value="Secretin/TonB_short_N"/>
</dbReference>
<reference evidence="6 7" key="1">
    <citation type="submission" date="2017-02" db="EMBL/GenBank/DDBJ databases">
        <authorList>
            <person name="Peterson S.W."/>
        </authorList>
    </citation>
    <scope>NUCLEOTIDE SEQUENCE [LARGE SCALE GENOMIC DNA]</scope>
    <source>
        <strain evidence="6 7">CECT 9027</strain>
    </source>
</reference>
<dbReference type="InterPro" id="IPR050810">
    <property type="entry name" value="Bact_Secretion_Sys_Channel"/>
</dbReference>
<evidence type="ECO:0000256" key="3">
    <source>
        <dbReference type="ARBA" id="ARBA00023237"/>
    </source>
</evidence>
<sequence length="547" mass="58752">MQKWLGSVLALSVAACSMGHRDPVEVKQTLDRSVDKARQQRLATIPQSVEADLLPSSQPSLMQPPKLHKRFRVKADNVNAKAFFASLVKDSGYSVAMHPDVSGDISVDLSDVTLDEVLTVVKDLYGYEIEKHGKVIQVYPAGLRTVTIPVDYLQFQRYGRSITSITTGTISSEGSNSSGSASDVASPLQTSSEESANQSGSSSSSSMSAGTEIDTISQSDFWGELNKALTHLIGNGKGQSVIVSPQAGVVTVHASPAQIREVRRFLGMSQKRLHRQVILEAKVLEVTLNDSYQQGINWQNLSIGSGDISLGIDGNLSLPGMDTIGNLLGGTTSLAVSDGSFSSVMSFMSTQGDINVLSSPRVTASNNQKAVIKVGTDQYYVTNLSAVVGSGDNANTAPDVELTPFFSGISLDVTPQIDDKGNVQLHVHPAVIDVDEDLKTINYQNSQIQLPLARSSIRESDSVIRAKDGDVVVIGGLMKTNNVNKTTKVPLLGDIPGLGHLFRSTSKVSEKTELVILLKPTVVGVNTWQQELERSRDILHQWVPDAK</sequence>
<evidence type="ECO:0000259" key="5">
    <source>
        <dbReference type="SMART" id="SM00965"/>
    </source>
</evidence>
<dbReference type="InterPro" id="IPR001775">
    <property type="entry name" value="GspD/PilQ"/>
</dbReference>
<proteinExistence type="predicted"/>
<evidence type="ECO:0000313" key="7">
    <source>
        <dbReference type="Proteomes" id="UP000189475"/>
    </source>
</evidence>
<dbReference type="PANTHER" id="PTHR30332">
    <property type="entry name" value="PROBABLE GENERAL SECRETION PATHWAY PROTEIN D"/>
    <property type="match status" value="1"/>
</dbReference>
<feature type="compositionally biased region" description="Low complexity" evidence="4">
    <location>
        <begin position="191"/>
        <end position="210"/>
    </location>
</feature>
<dbReference type="InterPro" id="IPR011514">
    <property type="entry name" value="Secretin_N_2"/>
</dbReference>
<keyword evidence="2" id="KW-0472">Membrane</keyword>
<dbReference type="PANTHER" id="PTHR30332:SF17">
    <property type="entry name" value="TYPE IV PILIATION SYSTEM PROTEIN DR_0774-RELATED"/>
    <property type="match status" value="1"/>
</dbReference>
<dbReference type="GO" id="GO:0009297">
    <property type="term" value="P:pilus assembly"/>
    <property type="evidence" value="ECO:0007669"/>
    <property type="project" value="InterPro"/>
</dbReference>
<dbReference type="OrthoDB" id="9775455at2"/>
<dbReference type="GO" id="GO:0015627">
    <property type="term" value="C:type II protein secretion system complex"/>
    <property type="evidence" value="ECO:0007669"/>
    <property type="project" value="TreeGrafter"/>
</dbReference>
<keyword evidence="7" id="KW-1185">Reference proteome</keyword>
<dbReference type="GO" id="GO:0009306">
    <property type="term" value="P:protein secretion"/>
    <property type="evidence" value="ECO:0007669"/>
    <property type="project" value="InterPro"/>
</dbReference>
<dbReference type="AlphaFoldDB" id="A0A1R4B7J6"/>
<feature type="domain" description="Secretin/TonB short N-terminal" evidence="5">
    <location>
        <begin position="93"/>
        <end position="141"/>
    </location>
</feature>
<dbReference type="InterPro" id="IPR013358">
    <property type="entry name" value="Pilus_biogenesis_MshL"/>
</dbReference>
<feature type="compositionally biased region" description="Low complexity" evidence="4">
    <location>
        <begin position="167"/>
        <end position="182"/>
    </location>
</feature>
<dbReference type="SMART" id="SM00965">
    <property type="entry name" value="STN"/>
    <property type="match status" value="1"/>
</dbReference>
<dbReference type="Gene3D" id="3.55.50.30">
    <property type="match status" value="1"/>
</dbReference>
<organism evidence="6 7">
    <name type="scientific">Vibrio palustris</name>
    <dbReference type="NCBI Taxonomy" id="1918946"/>
    <lineage>
        <taxon>Bacteria</taxon>
        <taxon>Pseudomonadati</taxon>
        <taxon>Pseudomonadota</taxon>
        <taxon>Gammaproteobacteria</taxon>
        <taxon>Vibrionales</taxon>
        <taxon>Vibrionaceae</taxon>
        <taxon>Vibrio</taxon>
    </lineage>
</organism>
<dbReference type="PRINTS" id="PR00811">
    <property type="entry name" value="BCTERIALGSPD"/>
</dbReference>
<dbReference type="EMBL" id="FUFT01000008">
    <property type="protein sequence ID" value="SJL84889.1"/>
    <property type="molecule type" value="Genomic_DNA"/>
</dbReference>
<evidence type="ECO:0000256" key="4">
    <source>
        <dbReference type="SAM" id="MobiDB-lite"/>
    </source>
</evidence>
<dbReference type="STRING" id="1918946.VPAL9027_02892"/>
<evidence type="ECO:0000256" key="1">
    <source>
        <dbReference type="ARBA" id="ARBA00022448"/>
    </source>
</evidence>
<feature type="region of interest" description="Disordered" evidence="4">
    <location>
        <begin position="167"/>
        <end position="210"/>
    </location>
</feature>
<dbReference type="RefSeq" id="WP_077315284.1">
    <property type="nucleotide sequence ID" value="NZ_AP024887.1"/>
</dbReference>
<evidence type="ECO:0000256" key="2">
    <source>
        <dbReference type="ARBA" id="ARBA00023136"/>
    </source>
</evidence>
<name>A0A1R4B7J6_9VIBR</name>
<keyword evidence="1" id="KW-0813">Transport</keyword>
<dbReference type="Pfam" id="PF00263">
    <property type="entry name" value="Secretin"/>
    <property type="match status" value="1"/>
</dbReference>